<feature type="compositionally biased region" description="Low complexity" evidence="1">
    <location>
        <begin position="214"/>
        <end position="223"/>
    </location>
</feature>
<dbReference type="AlphaFoldDB" id="A0A8T2N3X8"/>
<name>A0A8T2N3X8_9TELE</name>
<reference evidence="3" key="1">
    <citation type="thesis" date="2021" institute="BYU ScholarsArchive" country="Provo, UT, USA">
        <title>Applications of and Algorithms for Genome Assembly and Genomic Analyses with an Emphasis on Marine Teleosts.</title>
        <authorList>
            <person name="Pickett B.D."/>
        </authorList>
    </citation>
    <scope>NUCLEOTIDE SEQUENCE</scope>
    <source>
        <strain evidence="3">HI-2016</strain>
    </source>
</reference>
<keyword evidence="2" id="KW-1133">Transmembrane helix</keyword>
<gene>
    <name evidence="3" type="ORF">JZ751_006591</name>
</gene>
<organism evidence="3 4">
    <name type="scientific">Albula glossodonta</name>
    <name type="common">roundjaw bonefish</name>
    <dbReference type="NCBI Taxonomy" id="121402"/>
    <lineage>
        <taxon>Eukaryota</taxon>
        <taxon>Metazoa</taxon>
        <taxon>Chordata</taxon>
        <taxon>Craniata</taxon>
        <taxon>Vertebrata</taxon>
        <taxon>Euteleostomi</taxon>
        <taxon>Actinopterygii</taxon>
        <taxon>Neopterygii</taxon>
        <taxon>Teleostei</taxon>
        <taxon>Albuliformes</taxon>
        <taxon>Albulidae</taxon>
        <taxon>Albula</taxon>
    </lineage>
</organism>
<feature type="transmembrane region" description="Helical" evidence="2">
    <location>
        <begin position="12"/>
        <end position="29"/>
    </location>
</feature>
<evidence type="ECO:0000313" key="3">
    <source>
        <dbReference type="EMBL" id="KAG9334754.1"/>
    </source>
</evidence>
<feature type="region of interest" description="Disordered" evidence="1">
    <location>
        <begin position="331"/>
        <end position="353"/>
    </location>
</feature>
<evidence type="ECO:0000313" key="4">
    <source>
        <dbReference type="Proteomes" id="UP000824540"/>
    </source>
</evidence>
<sequence>MFFPLPPPFRWLVVLLISSVCTLVLWWIVCGPPSLVLHFCIEGLGFLNLIGVSVPTQPLILSPSSGSGVWSWGRDLCQAPSVLSAFAHMHTLCLTDCGTVWLGLILQSSLQGCKAVRSASLPKGADGRKRTRASLERLVLQHILASACYDIISLIHTRLARSLGNLNVVASDQDWAEHGGYRVIDNAANQMSNLNAINANHQLQPSSQEVGPDSPSHFSLGGSGLSLSHSRRAAASSPLASLTLSLPGLREAQENLLSQTLCGSGTEVSMLSAVRSMGWWWGGRGVNTSHPTAVKLYSLAGERYVSLTAVSLSSSVTPYLKPEFHSSGTEQLIAERSSGSSQSPKPPCALPASSDQGGKVLWVVWVWRLDLVRREKNRAGLPKGMGVITLLFPTQH</sequence>
<keyword evidence="2" id="KW-0472">Membrane</keyword>
<accession>A0A8T2N3X8</accession>
<keyword evidence="2" id="KW-0812">Transmembrane</keyword>
<proteinExistence type="predicted"/>
<protein>
    <submittedName>
        <fullName evidence="3">Uncharacterized protein</fullName>
    </submittedName>
</protein>
<evidence type="ECO:0000256" key="1">
    <source>
        <dbReference type="SAM" id="MobiDB-lite"/>
    </source>
</evidence>
<feature type="region of interest" description="Disordered" evidence="1">
    <location>
        <begin position="204"/>
        <end position="223"/>
    </location>
</feature>
<dbReference type="EMBL" id="JAFBMS010000140">
    <property type="protein sequence ID" value="KAG9334754.1"/>
    <property type="molecule type" value="Genomic_DNA"/>
</dbReference>
<keyword evidence="4" id="KW-1185">Reference proteome</keyword>
<dbReference type="Proteomes" id="UP000824540">
    <property type="component" value="Unassembled WGS sequence"/>
</dbReference>
<comment type="caution">
    <text evidence="3">The sequence shown here is derived from an EMBL/GenBank/DDBJ whole genome shotgun (WGS) entry which is preliminary data.</text>
</comment>
<evidence type="ECO:0000256" key="2">
    <source>
        <dbReference type="SAM" id="Phobius"/>
    </source>
</evidence>